<reference evidence="1" key="1">
    <citation type="submission" date="2019-08" db="EMBL/GenBank/DDBJ databases">
        <authorList>
            <person name="Kucharzyk K."/>
            <person name="Murdoch R.W."/>
            <person name="Higgins S."/>
            <person name="Loffler F."/>
        </authorList>
    </citation>
    <scope>NUCLEOTIDE SEQUENCE</scope>
</reference>
<sequence>MKVGHAHRFGGIELPFFDCRKGSAENLAAVDRGQQTQCGNGDPYHVESSEPQRPIHGFRPNIKLFGSDQVQSENDQYHRNAFQQSDHHLEKLAQSFDAIKSDQRYP</sequence>
<organism evidence="1">
    <name type="scientific">bioreactor metagenome</name>
    <dbReference type="NCBI Taxonomy" id="1076179"/>
    <lineage>
        <taxon>unclassified sequences</taxon>
        <taxon>metagenomes</taxon>
        <taxon>ecological metagenomes</taxon>
    </lineage>
</organism>
<evidence type="ECO:0000313" key="1">
    <source>
        <dbReference type="EMBL" id="MPN05862.1"/>
    </source>
</evidence>
<comment type="caution">
    <text evidence="1">The sequence shown here is derived from an EMBL/GenBank/DDBJ whole genome shotgun (WGS) entry which is preliminary data.</text>
</comment>
<name>A0A645EXA2_9ZZZZ</name>
<protein>
    <submittedName>
        <fullName evidence="1">Uncharacterized protein</fullName>
    </submittedName>
</protein>
<dbReference type="EMBL" id="VSSQ01051768">
    <property type="protein sequence ID" value="MPN05862.1"/>
    <property type="molecule type" value="Genomic_DNA"/>
</dbReference>
<proteinExistence type="predicted"/>
<gene>
    <name evidence="1" type="ORF">SDC9_153116</name>
</gene>
<dbReference type="AlphaFoldDB" id="A0A645EXA2"/>
<accession>A0A645EXA2</accession>